<feature type="region of interest" description="Disordered" evidence="3">
    <location>
        <begin position="632"/>
        <end position="707"/>
    </location>
</feature>
<feature type="region of interest" description="Disordered" evidence="3">
    <location>
        <begin position="92"/>
        <end position="157"/>
    </location>
</feature>
<dbReference type="PANTHER" id="PTHR24200">
    <property type="entry name" value="TOUCAN, ISOFORM A"/>
    <property type="match status" value="1"/>
</dbReference>
<organism evidence="4 5">
    <name type="scientific">Gryllus longicercus</name>
    <dbReference type="NCBI Taxonomy" id="2509291"/>
    <lineage>
        <taxon>Eukaryota</taxon>
        <taxon>Metazoa</taxon>
        <taxon>Ecdysozoa</taxon>
        <taxon>Arthropoda</taxon>
        <taxon>Hexapoda</taxon>
        <taxon>Insecta</taxon>
        <taxon>Pterygota</taxon>
        <taxon>Neoptera</taxon>
        <taxon>Polyneoptera</taxon>
        <taxon>Orthoptera</taxon>
        <taxon>Ensifera</taxon>
        <taxon>Gryllidea</taxon>
        <taxon>Grylloidea</taxon>
        <taxon>Gryllidae</taxon>
        <taxon>Gryllinae</taxon>
        <taxon>Gryllus</taxon>
    </lineage>
</organism>
<feature type="compositionally biased region" description="Low complexity" evidence="3">
    <location>
        <begin position="803"/>
        <end position="813"/>
    </location>
</feature>
<feature type="compositionally biased region" description="Acidic residues" evidence="3">
    <location>
        <begin position="889"/>
        <end position="904"/>
    </location>
</feature>
<evidence type="ECO:0000256" key="3">
    <source>
        <dbReference type="SAM" id="MobiDB-lite"/>
    </source>
</evidence>
<gene>
    <name evidence="4" type="ORF">R5R35_008717</name>
</gene>
<dbReference type="GO" id="GO:0005634">
    <property type="term" value="C:nucleus"/>
    <property type="evidence" value="ECO:0007669"/>
    <property type="project" value="TreeGrafter"/>
</dbReference>
<dbReference type="AlphaFoldDB" id="A0AAN9Z6U1"/>
<reference evidence="4 5" key="1">
    <citation type="submission" date="2024-03" db="EMBL/GenBank/DDBJ databases">
        <title>The genome assembly and annotation of the cricket Gryllus longicercus Weissman &amp; Gray.</title>
        <authorList>
            <person name="Szrajer S."/>
            <person name="Gray D."/>
            <person name="Ylla G."/>
        </authorList>
    </citation>
    <scope>NUCLEOTIDE SEQUENCE [LARGE SCALE GENOMIC DNA]</scope>
    <source>
        <strain evidence="4">DAG 2021-001</strain>
        <tissue evidence="4">Whole body minus gut</tissue>
    </source>
</reference>
<evidence type="ECO:0000313" key="5">
    <source>
        <dbReference type="Proteomes" id="UP001378592"/>
    </source>
</evidence>
<feature type="coiled-coil region" evidence="2">
    <location>
        <begin position="239"/>
        <end position="287"/>
    </location>
</feature>
<sequence length="911" mass="100099">MKTPTVRKTASRRGVAATGQKTTPLRDHYRLAPSGGETGAPPLPVKQLTAEPKVPQARTVPPATAAAPAAPAPAPIRTPELAPVPAALAMTPAPGATCALGPLGDTPPQSPSDKLGPVSPDALPQQQVEASEAAQPGDALGEATDPEVPASAPAHALTPDTQVPTALASPLAAVAPQPQKDGALHEALQRRLKHFSVGFDALAVALQHTLSKVEMLEKDEKHADYNIIKREWKDNKVLLDDMKCKVSELESSLEEKNNSLSQLSREYEELIKQKQNMIEEKRILEDDHRTAVSSLKNELQMQFYVQVELNNQYAAEQTKLVNLYREKESNLISEYNQKEERARKEHEDVIAQMRQEFLQLEENLKFENSQIKDDNERMKKQLAIFSEADNKDSRLQASITRCNELEEEVRSLQSVLELKHQELQELRKNNGSLTRQAEQLPSALQRVTVLEARVEDLQAQLKDKGDVERQASQQQIALVEALQKEVNHKNRLALLTEELQWKLKQNAEVFSALVAMNGTSANIQVPSTSGTSSPAVSRKNTNGLLHSISESASPAKADCETPSRLSVSSLMKRVSNSSYQTLRPDMSDEISSPPSSPKIKGIVEKNDSVSWVLDMEESSKEFVTRLVRRAGSFRGATPPPSGSSPRTQTLPTTKRRYKSGSLSLSSSSSAVFRRSNSKNDNSVSCSDQDRDRTEHFGSARSRSHSVSADSVDSVDIINWGLNISDSYNKIPENNHEIRSQDNKLLISVKNSGSKTFIPHTIHNEMDMILTNNLSSDLEKDPSENGEQNWNCNMPDFSNDESPTKSSGSSAYTSSDEDVRNNIDGKNITSNENYCHSETSSHLQNVLPFNALNICGSPNTADLSLLAACAAAQPALMPKDAAGEAMISEETSEDENDRDEVDDRDETVLYLC</sequence>
<feature type="compositionally biased region" description="Low complexity" evidence="3">
    <location>
        <begin position="659"/>
        <end position="669"/>
    </location>
</feature>
<dbReference type="InterPro" id="IPR051293">
    <property type="entry name" value="MTUS1/CCDC69"/>
</dbReference>
<evidence type="ECO:0000313" key="4">
    <source>
        <dbReference type="EMBL" id="KAK7864912.1"/>
    </source>
</evidence>
<dbReference type="EMBL" id="JAZDUA010000190">
    <property type="protein sequence ID" value="KAK7864912.1"/>
    <property type="molecule type" value="Genomic_DNA"/>
</dbReference>
<dbReference type="GO" id="GO:0005737">
    <property type="term" value="C:cytoplasm"/>
    <property type="evidence" value="ECO:0007669"/>
    <property type="project" value="TreeGrafter"/>
</dbReference>
<accession>A0AAN9Z6U1</accession>
<feature type="region of interest" description="Disordered" evidence="3">
    <location>
        <begin position="577"/>
        <end position="601"/>
    </location>
</feature>
<dbReference type="Proteomes" id="UP001378592">
    <property type="component" value="Unassembled WGS sequence"/>
</dbReference>
<feature type="compositionally biased region" description="Polar residues" evidence="3">
    <location>
        <begin position="643"/>
        <end position="652"/>
    </location>
</feature>
<protein>
    <submittedName>
        <fullName evidence="4">Uncharacterized protein</fullName>
    </submittedName>
</protein>
<keyword evidence="5" id="KW-1185">Reference proteome</keyword>
<feature type="compositionally biased region" description="Basic and acidic residues" evidence="3">
    <location>
        <begin position="687"/>
        <end position="697"/>
    </location>
</feature>
<feature type="coiled-coil region" evidence="2">
    <location>
        <begin position="325"/>
        <end position="460"/>
    </location>
</feature>
<feature type="region of interest" description="Disordered" evidence="3">
    <location>
        <begin position="882"/>
        <end position="911"/>
    </location>
</feature>
<comment type="caution">
    <text evidence="4">The sequence shown here is derived from an EMBL/GenBank/DDBJ whole genome shotgun (WGS) entry which is preliminary data.</text>
</comment>
<evidence type="ECO:0000256" key="1">
    <source>
        <dbReference type="ARBA" id="ARBA00023054"/>
    </source>
</evidence>
<evidence type="ECO:0000256" key="2">
    <source>
        <dbReference type="SAM" id="Coils"/>
    </source>
</evidence>
<feature type="region of interest" description="Disordered" evidence="3">
    <location>
        <begin position="775"/>
        <end position="824"/>
    </location>
</feature>
<name>A0AAN9Z6U1_9ORTH</name>
<keyword evidence="1 2" id="KW-0175">Coiled coil</keyword>
<dbReference type="PANTHER" id="PTHR24200:SF11">
    <property type="entry name" value="TOUCAN, ISOFORM A"/>
    <property type="match status" value="1"/>
</dbReference>
<feature type="compositionally biased region" description="Low complexity" evidence="3">
    <location>
        <begin position="698"/>
        <end position="707"/>
    </location>
</feature>
<proteinExistence type="predicted"/>
<dbReference type="GO" id="GO:0008017">
    <property type="term" value="F:microtubule binding"/>
    <property type="evidence" value="ECO:0007669"/>
    <property type="project" value="TreeGrafter"/>
</dbReference>
<feature type="region of interest" description="Disordered" evidence="3">
    <location>
        <begin position="1"/>
        <end position="78"/>
    </location>
</feature>